<name>A0A6B0UKQ2_IXORI</name>
<accession>A0A6B0UKQ2</accession>
<protein>
    <submittedName>
        <fullName evidence="1">Putative secreted protein</fullName>
    </submittedName>
</protein>
<organism evidence="1">
    <name type="scientific">Ixodes ricinus</name>
    <name type="common">Common tick</name>
    <name type="synonym">Acarus ricinus</name>
    <dbReference type="NCBI Taxonomy" id="34613"/>
    <lineage>
        <taxon>Eukaryota</taxon>
        <taxon>Metazoa</taxon>
        <taxon>Ecdysozoa</taxon>
        <taxon>Arthropoda</taxon>
        <taxon>Chelicerata</taxon>
        <taxon>Arachnida</taxon>
        <taxon>Acari</taxon>
        <taxon>Parasitiformes</taxon>
        <taxon>Ixodida</taxon>
        <taxon>Ixodoidea</taxon>
        <taxon>Ixodidae</taxon>
        <taxon>Ixodinae</taxon>
        <taxon>Ixodes</taxon>
    </lineage>
</organism>
<dbReference type="AlphaFoldDB" id="A0A6B0UKQ2"/>
<reference evidence="1" key="1">
    <citation type="submission" date="2019-12" db="EMBL/GenBank/DDBJ databases">
        <title>An insight into the sialome of adult female Ixodes ricinus ticks feeding for 6 days.</title>
        <authorList>
            <person name="Perner J."/>
            <person name="Ribeiro J.M.C."/>
        </authorList>
    </citation>
    <scope>NUCLEOTIDE SEQUENCE</scope>
    <source>
        <strain evidence="1">Semi-engorged</strain>
        <tissue evidence="1">Salivary glands</tissue>
    </source>
</reference>
<proteinExistence type="predicted"/>
<dbReference type="EMBL" id="GIFC01008276">
    <property type="protein sequence ID" value="MXU90359.1"/>
    <property type="molecule type" value="Transcribed_RNA"/>
</dbReference>
<evidence type="ECO:0000313" key="1">
    <source>
        <dbReference type="EMBL" id="MXU90359.1"/>
    </source>
</evidence>
<sequence length="114" mass="13066">MDARCTLQLRLYVCWLRTLLCEDIKRRVCRLCHDDATTHPLHRTTRGCVWYFPRRLHKPSSVITELSSLSTVCGYYVYAQLSVKELHITNLIPDVIVPCFTTAVIVAVKGATFP</sequence>